<protein>
    <submittedName>
        <fullName evidence="2">Uncharacterized protein</fullName>
    </submittedName>
</protein>
<feature type="compositionally biased region" description="Pro residues" evidence="1">
    <location>
        <begin position="20"/>
        <end position="54"/>
    </location>
</feature>
<organism evidence="2">
    <name type="scientific">Capra hircus</name>
    <name type="common">Goat</name>
    <dbReference type="NCBI Taxonomy" id="9925"/>
    <lineage>
        <taxon>Eukaryota</taxon>
        <taxon>Metazoa</taxon>
        <taxon>Chordata</taxon>
        <taxon>Craniata</taxon>
        <taxon>Vertebrata</taxon>
        <taxon>Euteleostomi</taxon>
        <taxon>Mammalia</taxon>
        <taxon>Eutheria</taxon>
        <taxon>Laurasiatheria</taxon>
        <taxon>Artiodactyla</taxon>
        <taxon>Ruminantia</taxon>
        <taxon>Pecora</taxon>
        <taxon>Bovidae</taxon>
        <taxon>Caprinae</taxon>
        <taxon>Capra</taxon>
    </lineage>
</organism>
<evidence type="ECO:0000313" key="2">
    <source>
        <dbReference type="Ensembl" id="ENSCHIP00010026451.1"/>
    </source>
</evidence>
<feature type="region of interest" description="Disordered" evidence="1">
    <location>
        <begin position="156"/>
        <end position="176"/>
    </location>
</feature>
<dbReference type="Ensembl" id="ENSCHIT00010037321.1">
    <property type="protein sequence ID" value="ENSCHIP00010026451.1"/>
    <property type="gene ID" value="ENSCHIG00010019673.1"/>
</dbReference>
<accession>A0A8C2RC60</accession>
<feature type="region of interest" description="Disordered" evidence="1">
    <location>
        <begin position="1"/>
        <end position="56"/>
    </location>
</feature>
<feature type="compositionally biased region" description="Pro residues" evidence="1">
    <location>
        <begin position="159"/>
        <end position="174"/>
    </location>
</feature>
<evidence type="ECO:0000256" key="1">
    <source>
        <dbReference type="SAM" id="MobiDB-lite"/>
    </source>
</evidence>
<dbReference type="AlphaFoldDB" id="A0A8C2RC60"/>
<name>A0A8C2RC60_CAPHI</name>
<reference evidence="2" key="1">
    <citation type="submission" date="2019-03" db="EMBL/GenBank/DDBJ databases">
        <title>Genome sequencing and reference-guided assembly of Black Bengal Goat (Capra hircus).</title>
        <authorList>
            <person name="Siddiki A.Z."/>
            <person name="Baten A."/>
            <person name="Billah M."/>
            <person name="Alam M.A.U."/>
            <person name="Shawrob K.S.M."/>
            <person name="Saha S."/>
            <person name="Chowdhury M."/>
            <person name="Rahman A.H."/>
            <person name="Stear M."/>
            <person name="Miah G."/>
            <person name="Das G.B."/>
            <person name="Hossain M.M."/>
            <person name="Kumkum M."/>
            <person name="Islam M.S."/>
            <person name="Mollah A.M."/>
            <person name="Ahsan A."/>
            <person name="Tusar F."/>
            <person name="Khan M.K.I."/>
        </authorList>
    </citation>
    <scope>NUCLEOTIDE SEQUENCE [LARGE SCALE GENOMIC DNA]</scope>
</reference>
<sequence>MGSSHLRAGVRAQDGSDSPGPAPPTEVPPPCRSPTPVSLPVPVPGPGPPAPAAPRPSQICGGGCSLISIVGSRSVRPAMHPGAPTGPGVSEAGPRELCAFVSGAAAHVLRALHPRRARPPKRRPNHRRFLHNQICRQFAKIEAATQRLALCILSQEAPPQRPPPQRPPPPPPSPFLGVACAVAPTEALHAGPSLSLAALDTSTLDLFEDIALPPACPSAPSDLSLCVPGQPALRQDTRLYDPLLPPPRSLGGGEELLPSDGVRWEVSCACPSQGTPAGWGTYFP</sequence>
<reference evidence="2" key="2">
    <citation type="submission" date="2025-08" db="UniProtKB">
        <authorList>
            <consortium name="Ensembl"/>
        </authorList>
    </citation>
    <scope>IDENTIFICATION</scope>
</reference>
<proteinExistence type="predicted"/>